<evidence type="ECO:0000259" key="1">
    <source>
        <dbReference type="PROSITE" id="PS50943"/>
    </source>
</evidence>
<gene>
    <name evidence="2" type="ORF">GGQ93_001731</name>
</gene>
<dbReference type="AlphaFoldDB" id="A0A7W9C6Q0"/>
<evidence type="ECO:0000313" key="2">
    <source>
        <dbReference type="EMBL" id="MBB5740017.1"/>
    </source>
</evidence>
<dbReference type="PROSITE" id="PS50943">
    <property type="entry name" value="HTH_CROC1"/>
    <property type="match status" value="1"/>
</dbReference>
<keyword evidence="3" id="KW-1185">Reference proteome</keyword>
<reference evidence="2 3" key="1">
    <citation type="submission" date="2020-08" db="EMBL/GenBank/DDBJ databases">
        <title>Genomic Encyclopedia of Type Strains, Phase IV (KMG-IV): sequencing the most valuable type-strain genomes for metagenomic binning, comparative biology and taxonomic classification.</title>
        <authorList>
            <person name="Goeker M."/>
        </authorList>
    </citation>
    <scope>NUCLEOTIDE SEQUENCE [LARGE SCALE GENOMIC DNA]</scope>
    <source>
        <strain evidence="2 3">DSM 4731</strain>
    </source>
</reference>
<dbReference type="InterPro" id="IPR001387">
    <property type="entry name" value="Cro/C1-type_HTH"/>
</dbReference>
<dbReference type="SMART" id="SM00530">
    <property type="entry name" value="HTH_XRE"/>
    <property type="match status" value="1"/>
</dbReference>
<proteinExistence type="predicted"/>
<dbReference type="RefSeq" id="WP_183216407.1">
    <property type="nucleotide sequence ID" value="NZ_CAJFZW010000017.1"/>
</dbReference>
<organism evidence="2 3">
    <name type="scientific">Brevundimonas aurantiaca</name>
    <dbReference type="NCBI Taxonomy" id="74316"/>
    <lineage>
        <taxon>Bacteria</taxon>
        <taxon>Pseudomonadati</taxon>
        <taxon>Pseudomonadota</taxon>
        <taxon>Alphaproteobacteria</taxon>
        <taxon>Caulobacterales</taxon>
        <taxon>Caulobacteraceae</taxon>
        <taxon>Brevundimonas</taxon>
    </lineage>
</organism>
<dbReference type="Pfam" id="PF13560">
    <property type="entry name" value="HTH_31"/>
    <property type="match status" value="1"/>
</dbReference>
<sequence>MARFVPDPHVLRLGEALAALRRQRGLSQAEAGARLEMTSQGWGLYEAGRRPGLFRPDVQRRLTGALDSTPEALALLAAGGPDAAATGPAAGLEARGRAFSGASIPQTHRLEVTDDALSPWADRGVVLDYRPGQPRSGQGCVILTTDGQRLARIFDRSAADGLHVRGVGGLEGKEVIDHSRVAQLCLVTARHEQ</sequence>
<dbReference type="SUPFAM" id="SSF47413">
    <property type="entry name" value="lambda repressor-like DNA-binding domains"/>
    <property type="match status" value="1"/>
</dbReference>
<feature type="domain" description="HTH cro/C1-type" evidence="1">
    <location>
        <begin position="17"/>
        <end position="73"/>
    </location>
</feature>
<accession>A0A7W9C6Q0</accession>
<comment type="caution">
    <text evidence="2">The sequence shown here is derived from an EMBL/GenBank/DDBJ whole genome shotgun (WGS) entry which is preliminary data.</text>
</comment>
<dbReference type="Gene3D" id="1.10.260.40">
    <property type="entry name" value="lambda repressor-like DNA-binding domains"/>
    <property type="match status" value="1"/>
</dbReference>
<name>A0A7W9C6Q0_9CAUL</name>
<evidence type="ECO:0000313" key="3">
    <source>
        <dbReference type="Proteomes" id="UP000527324"/>
    </source>
</evidence>
<protein>
    <submittedName>
        <fullName evidence="2">Transcriptional regulator with XRE-family HTH domain</fullName>
    </submittedName>
</protein>
<dbReference type="CDD" id="cd00093">
    <property type="entry name" value="HTH_XRE"/>
    <property type="match status" value="1"/>
</dbReference>
<dbReference type="EMBL" id="JACHOQ010000003">
    <property type="protein sequence ID" value="MBB5740017.1"/>
    <property type="molecule type" value="Genomic_DNA"/>
</dbReference>
<dbReference type="Proteomes" id="UP000527324">
    <property type="component" value="Unassembled WGS sequence"/>
</dbReference>
<dbReference type="InterPro" id="IPR010982">
    <property type="entry name" value="Lambda_DNA-bd_dom_sf"/>
</dbReference>
<dbReference type="GO" id="GO:0003677">
    <property type="term" value="F:DNA binding"/>
    <property type="evidence" value="ECO:0007669"/>
    <property type="project" value="InterPro"/>
</dbReference>